<feature type="compositionally biased region" description="Low complexity" evidence="1">
    <location>
        <begin position="1"/>
        <end position="20"/>
    </location>
</feature>
<evidence type="ECO:0000313" key="2">
    <source>
        <dbReference type="EMBL" id="PIA13878.1"/>
    </source>
</evidence>
<organism evidence="2 3">
    <name type="scientific">Coemansia reversa (strain ATCC 12441 / NRRL 1564)</name>
    <dbReference type="NCBI Taxonomy" id="763665"/>
    <lineage>
        <taxon>Eukaryota</taxon>
        <taxon>Fungi</taxon>
        <taxon>Fungi incertae sedis</taxon>
        <taxon>Zoopagomycota</taxon>
        <taxon>Kickxellomycotina</taxon>
        <taxon>Kickxellomycetes</taxon>
        <taxon>Kickxellales</taxon>
        <taxon>Kickxellaceae</taxon>
        <taxon>Coemansia</taxon>
    </lineage>
</organism>
<reference evidence="2 3" key="1">
    <citation type="journal article" date="2015" name="Genome Biol. Evol.">
        <title>Phylogenomic analyses indicate that early fungi evolved digesting cell walls of algal ancestors of land plants.</title>
        <authorList>
            <person name="Chang Y."/>
            <person name="Wang S."/>
            <person name="Sekimoto S."/>
            <person name="Aerts A.L."/>
            <person name="Choi C."/>
            <person name="Clum A."/>
            <person name="LaButti K.M."/>
            <person name="Lindquist E.A."/>
            <person name="Yee Ngan C."/>
            <person name="Ohm R.A."/>
            <person name="Salamov A.A."/>
            <person name="Grigoriev I.V."/>
            <person name="Spatafora J.W."/>
            <person name="Berbee M.L."/>
        </authorList>
    </citation>
    <scope>NUCLEOTIDE SEQUENCE [LARGE SCALE GENOMIC DNA]</scope>
    <source>
        <strain evidence="2 3">NRRL 1564</strain>
    </source>
</reference>
<keyword evidence="3" id="KW-1185">Reference proteome</keyword>
<gene>
    <name evidence="2" type="ORF">COEREDRAFT_89209</name>
</gene>
<dbReference type="AlphaFoldDB" id="A0A2G5B4E2"/>
<accession>A0A2G5B4E2</accession>
<dbReference type="OrthoDB" id="410307at2759"/>
<sequence>MTPQQQSQQIPSQQQQVLVQTPVKMLPDGRLISSFMPMATASSHGDDDSSDHSDTRLLRRYQSMGTLRGLPATATSHTAHTPVSAIIESVYHGTSDSVSPAFASPTQPLLHLQRDQGNVARRVSSLSQLPSLRTSAVPPGSAYLQGVAGPSTMMTYNPTSPLVRQSPVMSTPSPQEFDPPAAKPLPDPSNLASSEWLHHPPQYLQHHQQSMQRRPLTSSISMQTLPQFKIPVSWDAQPAAMPNTAASSVGPQHLHTISAQSSATLIESDVWTTNAYSTMQDTTPKPLESRFFPTPAEPHTPQNELLRAIPQSPYISHRQLRRQQSTDDWILLRNAIEPTSTSIWESSLSSIAKNHHH</sequence>
<evidence type="ECO:0000313" key="3">
    <source>
        <dbReference type="Proteomes" id="UP000242474"/>
    </source>
</evidence>
<feature type="region of interest" description="Disordered" evidence="1">
    <location>
        <begin position="1"/>
        <end position="22"/>
    </location>
</feature>
<dbReference type="EMBL" id="KZ303525">
    <property type="protein sequence ID" value="PIA13878.1"/>
    <property type="molecule type" value="Genomic_DNA"/>
</dbReference>
<evidence type="ECO:0000256" key="1">
    <source>
        <dbReference type="SAM" id="MobiDB-lite"/>
    </source>
</evidence>
<name>A0A2G5B4E2_COERN</name>
<feature type="compositionally biased region" description="Polar residues" evidence="1">
    <location>
        <begin position="164"/>
        <end position="174"/>
    </location>
</feature>
<feature type="region of interest" description="Disordered" evidence="1">
    <location>
        <begin position="164"/>
        <end position="194"/>
    </location>
</feature>
<proteinExistence type="predicted"/>
<dbReference type="Proteomes" id="UP000242474">
    <property type="component" value="Unassembled WGS sequence"/>
</dbReference>
<protein>
    <submittedName>
        <fullName evidence="2">Uncharacterized protein</fullName>
    </submittedName>
</protein>